<reference evidence="2" key="1">
    <citation type="journal article" date="2018" name="Nat. Microbiol.">
        <title>Leveraging single-cell genomics to expand the fungal tree of life.</title>
        <authorList>
            <person name="Ahrendt S.R."/>
            <person name="Quandt C.A."/>
            <person name="Ciobanu D."/>
            <person name="Clum A."/>
            <person name="Salamov A."/>
            <person name="Andreopoulos B."/>
            <person name="Cheng J.F."/>
            <person name="Woyke T."/>
            <person name="Pelin A."/>
            <person name="Henrissat B."/>
            <person name="Reynolds N.K."/>
            <person name="Benny G.L."/>
            <person name="Smith M.E."/>
            <person name="James T.Y."/>
            <person name="Grigoriev I.V."/>
        </authorList>
    </citation>
    <scope>NUCLEOTIDE SEQUENCE [LARGE SCALE GENOMIC DNA]</scope>
    <source>
        <strain evidence="2">CSF55</strain>
    </source>
</reference>
<gene>
    <name evidence="1" type="ORF">ROZALSC1DRAFT_25802</name>
</gene>
<proteinExistence type="predicted"/>
<evidence type="ECO:0000313" key="2">
    <source>
        <dbReference type="Proteomes" id="UP000281549"/>
    </source>
</evidence>
<name>A0A4P9YAW2_ROZAC</name>
<sequence length="145" mass="17037">MFEGNEVSIAECWSLMSGQHTLIYVSSEKLTKGDVLSMRDIGDFYEKTHYNSKVRICDRGVFNVKTWEADERDVVLWAGNQYQDFALAHFGDYFTYHHMDMGHSFAWFLPIKVKVAIIWLFWKQITKFNTQFSSYTCDDSELLAF</sequence>
<protein>
    <submittedName>
        <fullName evidence="1">Uncharacterized protein</fullName>
    </submittedName>
</protein>
<evidence type="ECO:0000313" key="1">
    <source>
        <dbReference type="EMBL" id="RKP15982.1"/>
    </source>
</evidence>
<dbReference type="AlphaFoldDB" id="A0A4P9YAW2"/>
<accession>A0A4P9YAW2</accession>
<dbReference type="Proteomes" id="UP000281549">
    <property type="component" value="Unassembled WGS sequence"/>
</dbReference>
<organism evidence="1 2">
    <name type="scientific">Rozella allomycis (strain CSF55)</name>
    <dbReference type="NCBI Taxonomy" id="988480"/>
    <lineage>
        <taxon>Eukaryota</taxon>
        <taxon>Fungi</taxon>
        <taxon>Fungi incertae sedis</taxon>
        <taxon>Cryptomycota</taxon>
        <taxon>Cryptomycota incertae sedis</taxon>
        <taxon>Rozella</taxon>
    </lineage>
</organism>
<dbReference type="EMBL" id="ML007203">
    <property type="protein sequence ID" value="RKP15982.1"/>
    <property type="molecule type" value="Genomic_DNA"/>
</dbReference>